<dbReference type="PANTHER" id="PTHR33336:SF3">
    <property type="entry name" value="ABM DOMAIN-CONTAINING PROTEIN"/>
    <property type="match status" value="1"/>
</dbReference>
<comment type="caution">
    <text evidence="1">The sequence shown here is derived from an EMBL/GenBank/DDBJ whole genome shotgun (WGS) entry which is preliminary data.</text>
</comment>
<name>A0A1G8XB11_ENTCA</name>
<dbReference type="RefSeq" id="WP_005225610.1">
    <property type="nucleotide sequence ID" value="NZ_CAXOFN010000011.1"/>
</dbReference>
<keyword evidence="1" id="KW-0560">Oxidoreductase</keyword>
<dbReference type="Proteomes" id="UP000286288">
    <property type="component" value="Unassembled WGS sequence"/>
</dbReference>
<keyword evidence="1" id="KW-0503">Monooxygenase</keyword>
<dbReference type="InterPro" id="IPR011008">
    <property type="entry name" value="Dimeric_a/b-barrel"/>
</dbReference>
<dbReference type="PROSITE" id="PS51725">
    <property type="entry name" value="ABM"/>
    <property type="match status" value="1"/>
</dbReference>
<dbReference type="InterPro" id="IPR007138">
    <property type="entry name" value="ABM_dom"/>
</dbReference>
<evidence type="ECO:0000313" key="2">
    <source>
        <dbReference type="Proteomes" id="UP000286288"/>
    </source>
</evidence>
<dbReference type="Gene3D" id="3.30.70.100">
    <property type="match status" value="1"/>
</dbReference>
<evidence type="ECO:0000313" key="1">
    <source>
        <dbReference type="EMBL" id="RHK05836.1"/>
    </source>
</evidence>
<protein>
    <submittedName>
        <fullName evidence="1">Antibiotic biosynthesis monooxygenase</fullName>
    </submittedName>
</protein>
<dbReference type="EMBL" id="QRMZ01000015">
    <property type="protein sequence ID" value="RHK05836.1"/>
    <property type="molecule type" value="Genomic_DNA"/>
</dbReference>
<dbReference type="OrthoDB" id="287932at2"/>
<dbReference type="AlphaFoldDB" id="A0A1G8XB11"/>
<accession>A0A1G8XB11</accession>
<reference evidence="1 2" key="1">
    <citation type="submission" date="2018-08" db="EMBL/GenBank/DDBJ databases">
        <title>A genome reference for cultivated species of the human gut microbiota.</title>
        <authorList>
            <person name="Zou Y."/>
            <person name="Xue W."/>
            <person name="Luo G."/>
        </authorList>
    </citation>
    <scope>NUCLEOTIDE SEQUENCE [LARGE SCALE GENOMIC DNA]</scope>
    <source>
        <strain evidence="1 2">AF48-16</strain>
    </source>
</reference>
<dbReference type="SUPFAM" id="SSF54909">
    <property type="entry name" value="Dimeric alpha+beta barrel"/>
    <property type="match status" value="1"/>
</dbReference>
<organism evidence="1 2">
    <name type="scientific">Enterococcus casseliflavus</name>
    <name type="common">Enterococcus flavescens</name>
    <dbReference type="NCBI Taxonomy" id="37734"/>
    <lineage>
        <taxon>Bacteria</taxon>
        <taxon>Bacillati</taxon>
        <taxon>Bacillota</taxon>
        <taxon>Bacilli</taxon>
        <taxon>Lactobacillales</taxon>
        <taxon>Enterococcaceae</taxon>
        <taxon>Enterococcus</taxon>
    </lineage>
</organism>
<dbReference type="Pfam" id="PF03992">
    <property type="entry name" value="ABM"/>
    <property type="match status" value="1"/>
</dbReference>
<dbReference type="PANTHER" id="PTHR33336">
    <property type="entry name" value="QUINOL MONOOXYGENASE YGIN-RELATED"/>
    <property type="match status" value="1"/>
</dbReference>
<gene>
    <name evidence="1" type="ORF">DW084_11945</name>
</gene>
<dbReference type="GO" id="GO:0004497">
    <property type="term" value="F:monooxygenase activity"/>
    <property type="evidence" value="ECO:0007669"/>
    <property type="project" value="UniProtKB-KW"/>
</dbReference>
<dbReference type="InterPro" id="IPR050744">
    <property type="entry name" value="AI-2_Isomerase_LsrG"/>
</dbReference>
<sequence>MEIINATFYIKEEKRADFLAAVTPLLASARAEEGCHGYHLYESLEENNRFVMVEKWANQEAISAHNQNPLLQQLFQQMPDFAAKPSEIVVAHQGE</sequence>
<proteinExistence type="predicted"/>